<dbReference type="RefSeq" id="WP_124956826.1">
    <property type="nucleotide sequence ID" value="NZ_RRCH01000042.1"/>
</dbReference>
<evidence type="ECO:0000313" key="2">
    <source>
        <dbReference type="Proteomes" id="UP000282322"/>
    </source>
</evidence>
<dbReference type="PROSITE" id="PS51257">
    <property type="entry name" value="PROKAR_LIPOPROTEIN"/>
    <property type="match status" value="1"/>
</dbReference>
<reference evidence="1 2" key="1">
    <citation type="submission" date="2018-11" db="EMBL/GenBank/DDBJ databases">
        <title>Taxonoimc description of Halomarina strain SPP-AMP-1.</title>
        <authorList>
            <person name="Pal Y."/>
            <person name="Srinivasana K."/>
            <person name="Verma A."/>
            <person name="Kumar P."/>
        </authorList>
    </citation>
    <scope>NUCLEOTIDE SEQUENCE [LARGE SCALE GENOMIC DNA]</scope>
    <source>
        <strain evidence="1 2">SPP-AMP-1</strain>
    </source>
</reference>
<dbReference type="InterPro" id="IPR055959">
    <property type="entry name" value="DUF7537"/>
</dbReference>
<proteinExistence type="predicted"/>
<name>A0A3P3R595_9EURY</name>
<dbReference type="Proteomes" id="UP000282322">
    <property type="component" value="Unassembled WGS sequence"/>
</dbReference>
<dbReference type="Pfam" id="PF24381">
    <property type="entry name" value="DUF7537"/>
    <property type="match status" value="1"/>
</dbReference>
<evidence type="ECO:0000313" key="1">
    <source>
        <dbReference type="EMBL" id="RRJ28059.1"/>
    </source>
</evidence>
<dbReference type="AlphaFoldDB" id="A0A3P3R595"/>
<accession>A0A3P3R595</accession>
<keyword evidence="2" id="KW-1185">Reference proteome</keyword>
<dbReference type="OrthoDB" id="237998at2157"/>
<gene>
    <name evidence="1" type="ORF">EIK79_16885</name>
</gene>
<comment type="caution">
    <text evidence="1">The sequence shown here is derived from an EMBL/GenBank/DDBJ whole genome shotgun (WGS) entry which is preliminary data.</text>
</comment>
<protein>
    <submittedName>
        <fullName evidence="1">Uncharacterized protein</fullName>
    </submittedName>
</protein>
<sequence>MEMKSFQCAVLLILVVGLAGCSGLSPSESTSYPTGYNESGIVDPELAADQHATALSEHDNYTERMRITSPTLDGFVTTTIRTDTVENRSAAALEINNSGETFMDSKMYHDGTKRYTNTQIDVYGDTYATGNESLSSFQDSLVNTSQIDNWLANISFEAAGTVTRDGATLYRYNSTGVDDPEAFFYTTEFVTIDAIESVDSTLLVDEKGLIRVFEVTVTHSSDGETEEGTISYRVTDIDATAVEKPDWLGAAKAYAEPNGSEPVVKKQ</sequence>
<dbReference type="EMBL" id="RRCH01000042">
    <property type="protein sequence ID" value="RRJ28059.1"/>
    <property type="molecule type" value="Genomic_DNA"/>
</dbReference>
<organism evidence="1 2">
    <name type="scientific">Halocatena pleomorpha</name>
    <dbReference type="NCBI Taxonomy" id="1785090"/>
    <lineage>
        <taxon>Archaea</taxon>
        <taxon>Methanobacteriati</taxon>
        <taxon>Methanobacteriota</taxon>
        <taxon>Stenosarchaea group</taxon>
        <taxon>Halobacteria</taxon>
        <taxon>Halobacteriales</taxon>
        <taxon>Natronomonadaceae</taxon>
        <taxon>Halocatena</taxon>
    </lineage>
</organism>